<dbReference type="AlphaFoldDB" id="A0A8R7PSN4"/>
<keyword evidence="2" id="KW-1185">Reference proteome</keyword>
<organism evidence="1 2">
    <name type="scientific">Triticum urartu</name>
    <name type="common">Red wild einkorn</name>
    <name type="synonym">Crithodium urartu</name>
    <dbReference type="NCBI Taxonomy" id="4572"/>
    <lineage>
        <taxon>Eukaryota</taxon>
        <taxon>Viridiplantae</taxon>
        <taxon>Streptophyta</taxon>
        <taxon>Embryophyta</taxon>
        <taxon>Tracheophyta</taxon>
        <taxon>Spermatophyta</taxon>
        <taxon>Magnoliopsida</taxon>
        <taxon>Liliopsida</taxon>
        <taxon>Poales</taxon>
        <taxon>Poaceae</taxon>
        <taxon>BOP clade</taxon>
        <taxon>Pooideae</taxon>
        <taxon>Triticodae</taxon>
        <taxon>Triticeae</taxon>
        <taxon>Triticinae</taxon>
        <taxon>Triticum</taxon>
    </lineage>
</organism>
<evidence type="ECO:0000313" key="2">
    <source>
        <dbReference type="Proteomes" id="UP000015106"/>
    </source>
</evidence>
<proteinExistence type="predicted"/>
<dbReference type="Proteomes" id="UP000015106">
    <property type="component" value="Chromosome 3"/>
</dbReference>
<dbReference type="EnsemblPlants" id="TuG1812G0300002248.01.T03">
    <property type="protein sequence ID" value="TuG1812G0300002248.01.T03"/>
    <property type="gene ID" value="TuG1812G0300002248.01"/>
</dbReference>
<evidence type="ECO:0000313" key="1">
    <source>
        <dbReference type="EnsemblPlants" id="TuG1812G0300002248.01.T03"/>
    </source>
</evidence>
<accession>A0A8R7PSN4</accession>
<reference evidence="1" key="2">
    <citation type="submission" date="2018-03" db="EMBL/GenBank/DDBJ databases">
        <title>The Triticum urartu genome reveals the dynamic nature of wheat genome evolution.</title>
        <authorList>
            <person name="Ling H."/>
            <person name="Ma B."/>
            <person name="Shi X."/>
            <person name="Liu H."/>
            <person name="Dong L."/>
            <person name="Sun H."/>
            <person name="Cao Y."/>
            <person name="Gao Q."/>
            <person name="Zheng S."/>
            <person name="Li Y."/>
            <person name="Yu Y."/>
            <person name="Du H."/>
            <person name="Qi M."/>
            <person name="Li Y."/>
            <person name="Yu H."/>
            <person name="Cui Y."/>
            <person name="Wang N."/>
            <person name="Chen C."/>
            <person name="Wu H."/>
            <person name="Zhao Y."/>
            <person name="Zhang J."/>
            <person name="Li Y."/>
            <person name="Zhou W."/>
            <person name="Zhang B."/>
            <person name="Hu W."/>
            <person name="Eijk M."/>
            <person name="Tang J."/>
            <person name="Witsenboer H."/>
            <person name="Zhao S."/>
            <person name="Li Z."/>
            <person name="Zhang A."/>
            <person name="Wang D."/>
            <person name="Liang C."/>
        </authorList>
    </citation>
    <scope>NUCLEOTIDE SEQUENCE [LARGE SCALE GENOMIC DNA]</scope>
    <source>
        <strain evidence="1">cv. G1812</strain>
    </source>
</reference>
<reference evidence="1" key="3">
    <citation type="submission" date="2022-06" db="UniProtKB">
        <authorList>
            <consortium name="EnsemblPlants"/>
        </authorList>
    </citation>
    <scope>IDENTIFICATION</scope>
</reference>
<protein>
    <submittedName>
        <fullName evidence="1">Uncharacterized protein</fullName>
    </submittedName>
</protein>
<sequence length="117" mass="13635">MLFQFGTLVYHFHLVCISLRNNICGTTKFEHGFFFRILENVFSLWFRLNCCSTVPTQPPNVLCLDAPSSSFSIGFLFTLMKIPRDLIDGGIAIWRWIIHFCSNQQCCFCLEWPVINF</sequence>
<reference evidence="2" key="1">
    <citation type="journal article" date="2013" name="Nature">
        <title>Draft genome of the wheat A-genome progenitor Triticum urartu.</title>
        <authorList>
            <person name="Ling H.Q."/>
            <person name="Zhao S."/>
            <person name="Liu D."/>
            <person name="Wang J."/>
            <person name="Sun H."/>
            <person name="Zhang C."/>
            <person name="Fan H."/>
            <person name="Li D."/>
            <person name="Dong L."/>
            <person name="Tao Y."/>
            <person name="Gao C."/>
            <person name="Wu H."/>
            <person name="Li Y."/>
            <person name="Cui Y."/>
            <person name="Guo X."/>
            <person name="Zheng S."/>
            <person name="Wang B."/>
            <person name="Yu K."/>
            <person name="Liang Q."/>
            <person name="Yang W."/>
            <person name="Lou X."/>
            <person name="Chen J."/>
            <person name="Feng M."/>
            <person name="Jian J."/>
            <person name="Zhang X."/>
            <person name="Luo G."/>
            <person name="Jiang Y."/>
            <person name="Liu J."/>
            <person name="Wang Z."/>
            <person name="Sha Y."/>
            <person name="Zhang B."/>
            <person name="Wu H."/>
            <person name="Tang D."/>
            <person name="Shen Q."/>
            <person name="Xue P."/>
            <person name="Zou S."/>
            <person name="Wang X."/>
            <person name="Liu X."/>
            <person name="Wang F."/>
            <person name="Yang Y."/>
            <person name="An X."/>
            <person name="Dong Z."/>
            <person name="Zhang K."/>
            <person name="Zhang X."/>
            <person name="Luo M.C."/>
            <person name="Dvorak J."/>
            <person name="Tong Y."/>
            <person name="Wang J."/>
            <person name="Yang H."/>
            <person name="Li Z."/>
            <person name="Wang D."/>
            <person name="Zhang A."/>
            <person name="Wang J."/>
        </authorList>
    </citation>
    <scope>NUCLEOTIDE SEQUENCE</scope>
    <source>
        <strain evidence="2">cv. G1812</strain>
    </source>
</reference>
<name>A0A8R7PSN4_TRIUA</name>
<dbReference type="Gramene" id="TuG1812G0300002248.01.T03">
    <property type="protein sequence ID" value="TuG1812G0300002248.01.T03"/>
    <property type="gene ID" value="TuG1812G0300002248.01"/>
</dbReference>